<keyword evidence="1" id="KW-0813">Transport</keyword>
<evidence type="ECO:0000256" key="3">
    <source>
        <dbReference type="ARBA" id="ARBA00022840"/>
    </source>
</evidence>
<evidence type="ECO:0000256" key="1">
    <source>
        <dbReference type="ARBA" id="ARBA00022448"/>
    </source>
</evidence>
<evidence type="ECO:0000256" key="2">
    <source>
        <dbReference type="ARBA" id="ARBA00022741"/>
    </source>
</evidence>
<keyword evidence="2" id="KW-0547">Nucleotide-binding</keyword>
<accession>A0A380G0F9</accession>
<gene>
    <name evidence="5" type="primary">ecsA_1</name>
    <name evidence="5" type="ORF">NCTC11048_00104</name>
</gene>
<proteinExistence type="predicted"/>
<reference evidence="5 6" key="1">
    <citation type="submission" date="2018-06" db="EMBL/GenBank/DDBJ databases">
        <authorList>
            <consortium name="Pathogen Informatics"/>
            <person name="Doyle S."/>
        </authorList>
    </citation>
    <scope>NUCLEOTIDE SEQUENCE [LARGE SCALE GENOMIC DNA]</scope>
    <source>
        <strain evidence="6">NCTC 11048</strain>
    </source>
</reference>
<dbReference type="GO" id="GO:0016887">
    <property type="term" value="F:ATP hydrolysis activity"/>
    <property type="evidence" value="ECO:0007669"/>
    <property type="project" value="InterPro"/>
</dbReference>
<name>A0A380G0F9_STAIN</name>
<dbReference type="SUPFAM" id="SSF52540">
    <property type="entry name" value="P-loop containing nucleoside triphosphate hydrolases"/>
    <property type="match status" value="1"/>
</dbReference>
<dbReference type="PANTHER" id="PTHR42939">
    <property type="entry name" value="ABC TRANSPORTER ATP-BINDING PROTEIN ALBC-RELATED"/>
    <property type="match status" value="1"/>
</dbReference>
<evidence type="ECO:0000313" key="5">
    <source>
        <dbReference type="EMBL" id="SUM43718.1"/>
    </source>
</evidence>
<dbReference type="GO" id="GO:0005524">
    <property type="term" value="F:ATP binding"/>
    <property type="evidence" value="ECO:0007669"/>
    <property type="project" value="UniProtKB-KW"/>
</dbReference>
<evidence type="ECO:0000313" key="6">
    <source>
        <dbReference type="Proteomes" id="UP000255549"/>
    </source>
</evidence>
<dbReference type="InterPro" id="IPR027417">
    <property type="entry name" value="P-loop_NTPase"/>
</dbReference>
<dbReference type="InterPro" id="IPR003439">
    <property type="entry name" value="ABC_transporter-like_ATP-bd"/>
</dbReference>
<feature type="domain" description="ABC transporter" evidence="4">
    <location>
        <begin position="1"/>
        <end position="125"/>
    </location>
</feature>
<sequence>MGPNGSGKTTLIKLITNILNLENGTISLDGLNNKHPSFNTQVLYLPSDDLLPGFMSGYEYIKLMHKLYNKKIEEDILNSLSEKLSFKGALDSLIEDYSTGMKKKLQVIISILIEPNILIIDETLNGMDIESVEITKKLYKKISNEHTIIIMCSHDLNLLEELCNKCLMLYSGELRLYKPIEKLNGNLTTTFKKFINNEKEV</sequence>
<keyword evidence="6" id="KW-1185">Reference proteome</keyword>
<dbReference type="Pfam" id="PF00005">
    <property type="entry name" value="ABC_tran"/>
    <property type="match status" value="1"/>
</dbReference>
<protein>
    <submittedName>
        <fullName evidence="5">ABC transporter</fullName>
    </submittedName>
</protein>
<dbReference type="EMBL" id="UHDP01000001">
    <property type="protein sequence ID" value="SUM43718.1"/>
    <property type="molecule type" value="Genomic_DNA"/>
</dbReference>
<organism evidence="5 6">
    <name type="scientific">Staphylococcus intermedius NCTC 11048</name>
    <dbReference type="NCBI Taxonomy" id="1141106"/>
    <lineage>
        <taxon>Bacteria</taxon>
        <taxon>Bacillati</taxon>
        <taxon>Bacillota</taxon>
        <taxon>Bacilli</taxon>
        <taxon>Bacillales</taxon>
        <taxon>Staphylococcaceae</taxon>
        <taxon>Staphylococcus</taxon>
        <taxon>Staphylococcus intermedius group</taxon>
    </lineage>
</organism>
<dbReference type="AlphaFoldDB" id="A0A380G0F9"/>
<dbReference type="STRING" id="1141106.GCA_000308095_02430"/>
<evidence type="ECO:0000259" key="4">
    <source>
        <dbReference type="Pfam" id="PF00005"/>
    </source>
</evidence>
<dbReference type="Gene3D" id="3.40.50.300">
    <property type="entry name" value="P-loop containing nucleotide triphosphate hydrolases"/>
    <property type="match status" value="1"/>
</dbReference>
<dbReference type="InterPro" id="IPR051782">
    <property type="entry name" value="ABC_Transporter_VariousFunc"/>
</dbReference>
<dbReference type="PANTHER" id="PTHR42939:SF1">
    <property type="entry name" value="ABC TRANSPORTER ATP-BINDING PROTEIN ALBC-RELATED"/>
    <property type="match status" value="1"/>
</dbReference>
<dbReference type="Proteomes" id="UP000255549">
    <property type="component" value="Unassembled WGS sequence"/>
</dbReference>
<keyword evidence="3" id="KW-0067">ATP-binding</keyword>